<keyword evidence="10" id="KW-0175">Coiled coil</keyword>
<keyword evidence="6" id="KW-0812">Transmembrane</keyword>
<evidence type="ECO:0000256" key="3">
    <source>
        <dbReference type="ARBA" id="ARBA00022448"/>
    </source>
</evidence>
<keyword evidence="5 9" id="KW-0997">Cell inner membrane</keyword>
<dbReference type="InterPro" id="IPR058781">
    <property type="entry name" value="HH_AprE-like"/>
</dbReference>
<dbReference type="InterPro" id="IPR050739">
    <property type="entry name" value="MFP"/>
</dbReference>
<evidence type="ECO:0000256" key="10">
    <source>
        <dbReference type="SAM" id="Coils"/>
    </source>
</evidence>
<dbReference type="GO" id="GO:0005886">
    <property type="term" value="C:plasma membrane"/>
    <property type="evidence" value="ECO:0007669"/>
    <property type="project" value="UniProtKB-SubCell"/>
</dbReference>
<evidence type="ECO:0000256" key="2">
    <source>
        <dbReference type="ARBA" id="ARBA00009477"/>
    </source>
</evidence>
<dbReference type="PANTHER" id="PTHR30386">
    <property type="entry name" value="MEMBRANE FUSION SUBUNIT OF EMRAB-TOLC MULTIDRUG EFFLUX PUMP"/>
    <property type="match status" value="1"/>
</dbReference>
<dbReference type="NCBIfam" id="TIGR01843">
    <property type="entry name" value="type_I_hlyD"/>
    <property type="match status" value="1"/>
</dbReference>
<evidence type="ECO:0000256" key="6">
    <source>
        <dbReference type="ARBA" id="ARBA00022692"/>
    </source>
</evidence>
<evidence type="ECO:0000256" key="9">
    <source>
        <dbReference type="RuleBase" id="RU365093"/>
    </source>
</evidence>
<dbReference type="SUPFAM" id="SSF111369">
    <property type="entry name" value="HlyD-like secretion proteins"/>
    <property type="match status" value="1"/>
</dbReference>
<reference evidence="13 14" key="1">
    <citation type="submission" date="2017-03" db="EMBL/GenBank/DDBJ databases">
        <authorList>
            <person name="Afonso C.L."/>
            <person name="Miller P.J."/>
            <person name="Scott M.A."/>
            <person name="Spackman E."/>
            <person name="Goraichik I."/>
            <person name="Dimitrov K.M."/>
            <person name="Suarez D.L."/>
            <person name="Swayne D.E."/>
        </authorList>
    </citation>
    <scope>NUCLEOTIDE SEQUENCE [LARGE SCALE GENOMIC DNA]</scope>
    <source>
        <strain evidence="13 14">CECT 8110</strain>
    </source>
</reference>
<keyword evidence="7" id="KW-1133">Transmembrane helix</keyword>
<dbReference type="Pfam" id="PF26002">
    <property type="entry name" value="Beta-barrel_AprE"/>
    <property type="match status" value="1"/>
</dbReference>
<evidence type="ECO:0000256" key="5">
    <source>
        <dbReference type="ARBA" id="ARBA00022519"/>
    </source>
</evidence>
<comment type="similarity">
    <text evidence="2 9">Belongs to the membrane fusion protein (MFP) (TC 8.A.1) family.</text>
</comment>
<evidence type="ECO:0000259" key="11">
    <source>
        <dbReference type="Pfam" id="PF25994"/>
    </source>
</evidence>
<evidence type="ECO:0000256" key="1">
    <source>
        <dbReference type="ARBA" id="ARBA00004377"/>
    </source>
</evidence>
<dbReference type="Pfam" id="PF25994">
    <property type="entry name" value="HH_AprE"/>
    <property type="match status" value="1"/>
</dbReference>
<dbReference type="InterPro" id="IPR058982">
    <property type="entry name" value="Beta-barrel_AprE"/>
</dbReference>
<sequence length="444" mass="48039">MSSAPSPWVVTGTDGPILRTGLGGSGRLGVVACLVMFAGVACWAAATRISGAVIAPGQVEVIGKPKSIQHLDGGIVEEIFVSDGAFVGKGQPLLRLDETLPRARLEIYRARLSDALATRDRLIAEQGGGAQITFAPPDPALEGIDTGVHRRGQQEIFIARRDLEAGRKEQLAEKIRQFGNQSQGVGALIEAKTRQLALIGQEIRAMTTLSEKGLARASQLLGLQRGEADLLGQIAEHRSELARIQNAIRDTELETLQDERQIKEDVVSELREVTVAIGEIRQQIAATRKQLERVYLRAPNSGRIHEMQVTTIGGVVRPGETLLQIVPVGEGVAFRTRISPGSVDQVYPGQPAMLRFPAFNQRRTPELQGTVADISPASVKDGVTGQAFFRVSVTVSEGELARLGDLDLLPGMPVEAHIRTTDRTVLSYLVKPLSDQIKQAFREE</sequence>
<keyword evidence="4 9" id="KW-1003">Cell membrane</keyword>
<protein>
    <recommendedName>
        <fullName evidence="9">Membrane fusion protein (MFP) family protein</fullName>
    </recommendedName>
</protein>
<organism evidence="13 14">
    <name type="scientific">Roseovarius halotolerans</name>
    <dbReference type="NCBI Taxonomy" id="505353"/>
    <lineage>
        <taxon>Bacteria</taxon>
        <taxon>Pseudomonadati</taxon>
        <taxon>Pseudomonadota</taxon>
        <taxon>Alphaproteobacteria</taxon>
        <taxon>Rhodobacterales</taxon>
        <taxon>Roseobacteraceae</taxon>
        <taxon>Roseovarius</taxon>
    </lineage>
</organism>
<evidence type="ECO:0000313" key="14">
    <source>
        <dbReference type="Proteomes" id="UP000193207"/>
    </source>
</evidence>
<dbReference type="Gene3D" id="2.40.50.100">
    <property type="match status" value="1"/>
</dbReference>
<evidence type="ECO:0000256" key="8">
    <source>
        <dbReference type="ARBA" id="ARBA00023136"/>
    </source>
</evidence>
<feature type="domain" description="AprE-like long alpha-helical hairpin" evidence="11">
    <location>
        <begin position="102"/>
        <end position="289"/>
    </location>
</feature>
<dbReference type="AlphaFoldDB" id="A0A1X6YE79"/>
<accession>A0A1X6YE79</accession>
<gene>
    <name evidence="13" type="primary">prsE_2</name>
    <name evidence="13" type="ORF">ROH8110_00586</name>
</gene>
<keyword evidence="8" id="KW-0472">Membrane</keyword>
<keyword evidence="3 9" id="KW-0813">Transport</keyword>
<feature type="domain" description="AprE-like beta-barrel" evidence="12">
    <location>
        <begin position="335"/>
        <end position="420"/>
    </location>
</feature>
<proteinExistence type="inferred from homology"/>
<dbReference type="PRINTS" id="PR01490">
    <property type="entry name" value="RTXTOXIND"/>
</dbReference>
<keyword evidence="14" id="KW-1185">Reference proteome</keyword>
<dbReference type="Proteomes" id="UP000193207">
    <property type="component" value="Unassembled WGS sequence"/>
</dbReference>
<dbReference type="EMBL" id="FWFU01000001">
    <property type="protein sequence ID" value="SLN18671.1"/>
    <property type="molecule type" value="Genomic_DNA"/>
</dbReference>
<evidence type="ECO:0000259" key="12">
    <source>
        <dbReference type="Pfam" id="PF26002"/>
    </source>
</evidence>
<evidence type="ECO:0000256" key="4">
    <source>
        <dbReference type="ARBA" id="ARBA00022475"/>
    </source>
</evidence>
<evidence type="ECO:0000256" key="7">
    <source>
        <dbReference type="ARBA" id="ARBA00022989"/>
    </source>
</evidence>
<feature type="coiled-coil region" evidence="10">
    <location>
        <begin position="234"/>
        <end position="273"/>
    </location>
</feature>
<dbReference type="Gene3D" id="2.40.30.170">
    <property type="match status" value="1"/>
</dbReference>
<dbReference type="GO" id="GO:0015031">
    <property type="term" value="P:protein transport"/>
    <property type="evidence" value="ECO:0007669"/>
    <property type="project" value="InterPro"/>
</dbReference>
<dbReference type="InterPro" id="IPR010129">
    <property type="entry name" value="T1SS_HlyD"/>
</dbReference>
<comment type="subcellular location">
    <subcellularLocation>
        <location evidence="1 9">Cell inner membrane</location>
        <topology evidence="1 9">Single-pass membrane protein</topology>
    </subcellularLocation>
</comment>
<dbReference type="RefSeq" id="WP_170156448.1">
    <property type="nucleotide sequence ID" value="NZ_FWFU01000001.1"/>
</dbReference>
<name>A0A1X6YE79_9RHOB</name>
<evidence type="ECO:0000313" key="13">
    <source>
        <dbReference type="EMBL" id="SLN18671.1"/>
    </source>
</evidence>
<dbReference type="PANTHER" id="PTHR30386:SF17">
    <property type="entry name" value="ALKALINE PROTEASE SECRETION PROTEIN APRE"/>
    <property type="match status" value="1"/>
</dbReference>